<dbReference type="EMBL" id="CP080507">
    <property type="protein sequence ID" value="QYM80604.1"/>
    <property type="molecule type" value="Genomic_DNA"/>
</dbReference>
<evidence type="ECO:0000256" key="4">
    <source>
        <dbReference type="ARBA" id="ARBA00019232"/>
    </source>
</evidence>
<evidence type="ECO:0000313" key="9">
    <source>
        <dbReference type="Proteomes" id="UP000825051"/>
    </source>
</evidence>
<gene>
    <name evidence="8" type="primary">lepB</name>
    <name evidence="8" type="ORF">K0B96_08385</name>
</gene>
<name>A0A8F9XMZ0_9BACT</name>
<evidence type="ECO:0000256" key="1">
    <source>
        <dbReference type="ARBA" id="ARBA00000677"/>
    </source>
</evidence>
<evidence type="ECO:0000256" key="6">
    <source>
        <dbReference type="RuleBase" id="RU362042"/>
    </source>
</evidence>
<dbReference type="AlphaFoldDB" id="A0A8F9XMZ0"/>
<dbReference type="EC" id="3.4.21.89" evidence="3 6"/>
<dbReference type="InterPro" id="IPR036286">
    <property type="entry name" value="LexA/Signal_pep-like_sf"/>
</dbReference>
<dbReference type="GO" id="GO:0006465">
    <property type="term" value="P:signal peptide processing"/>
    <property type="evidence" value="ECO:0007669"/>
    <property type="project" value="InterPro"/>
</dbReference>
<dbReference type="PROSITE" id="PS00760">
    <property type="entry name" value="SPASE_I_2"/>
    <property type="match status" value="1"/>
</dbReference>
<dbReference type="NCBIfam" id="TIGR02227">
    <property type="entry name" value="sigpep_I_bact"/>
    <property type="match status" value="1"/>
</dbReference>
<dbReference type="Gene3D" id="2.10.109.10">
    <property type="entry name" value="Umud Fragment, subunit A"/>
    <property type="match status" value="1"/>
</dbReference>
<keyword evidence="9" id="KW-1185">Reference proteome</keyword>
<evidence type="ECO:0000313" key="8">
    <source>
        <dbReference type="EMBL" id="QYM80604.1"/>
    </source>
</evidence>
<dbReference type="SUPFAM" id="SSF51306">
    <property type="entry name" value="LexA/Signal peptidase"/>
    <property type="match status" value="1"/>
</dbReference>
<dbReference type="Pfam" id="PF10502">
    <property type="entry name" value="Peptidase_S26"/>
    <property type="match status" value="1"/>
</dbReference>
<feature type="domain" description="Peptidase S26" evidence="7">
    <location>
        <begin position="281"/>
        <end position="422"/>
    </location>
</feature>
<protein>
    <recommendedName>
        <fullName evidence="4 6">Signal peptidase I</fullName>
        <ecNumber evidence="3 6">3.4.21.89</ecNumber>
    </recommendedName>
</protein>
<dbReference type="GO" id="GO:0004252">
    <property type="term" value="F:serine-type endopeptidase activity"/>
    <property type="evidence" value="ECO:0007669"/>
    <property type="project" value="InterPro"/>
</dbReference>
<comment type="similarity">
    <text evidence="2 6">Belongs to the peptidase S26 family.</text>
</comment>
<dbReference type="Proteomes" id="UP000825051">
    <property type="component" value="Chromosome"/>
</dbReference>
<dbReference type="PRINTS" id="PR00727">
    <property type="entry name" value="LEADERPTASE"/>
</dbReference>
<dbReference type="PANTHER" id="PTHR43390:SF1">
    <property type="entry name" value="CHLOROPLAST PROCESSING PEPTIDASE"/>
    <property type="match status" value="1"/>
</dbReference>
<evidence type="ECO:0000256" key="2">
    <source>
        <dbReference type="ARBA" id="ARBA00009370"/>
    </source>
</evidence>
<evidence type="ECO:0000259" key="7">
    <source>
        <dbReference type="Pfam" id="PF10502"/>
    </source>
</evidence>
<dbReference type="InterPro" id="IPR000223">
    <property type="entry name" value="Pept_S26A_signal_pept_1"/>
</dbReference>
<evidence type="ECO:0000256" key="5">
    <source>
        <dbReference type="ARBA" id="ARBA00022801"/>
    </source>
</evidence>
<proteinExistence type="inferred from homology"/>
<dbReference type="KEGG" id="ole:K0B96_08385"/>
<dbReference type="CDD" id="cd06530">
    <property type="entry name" value="S26_SPase_I"/>
    <property type="match status" value="1"/>
</dbReference>
<dbReference type="InterPro" id="IPR019757">
    <property type="entry name" value="Pept_S26A_signal_pept_1_Lys-AS"/>
</dbReference>
<accession>A0A8F9XMZ0</accession>
<evidence type="ECO:0000256" key="3">
    <source>
        <dbReference type="ARBA" id="ARBA00013208"/>
    </source>
</evidence>
<dbReference type="InterPro" id="IPR019533">
    <property type="entry name" value="Peptidase_S26"/>
</dbReference>
<reference evidence="8" key="1">
    <citation type="submission" date="2021-08" db="EMBL/GenBank/DDBJ databases">
        <title>Genome of a novel bacterium of the phylum Verrucomicrobia, Oleiharenicola sp. KSB-15.</title>
        <authorList>
            <person name="Chung J.-H."/>
            <person name="Ahn J.-H."/>
            <person name="Yoon Y."/>
            <person name="Kim D.-Y."/>
            <person name="An S.-H."/>
            <person name="Park I."/>
            <person name="Yeon J."/>
        </authorList>
    </citation>
    <scope>NUCLEOTIDE SEQUENCE</scope>
    <source>
        <strain evidence="8">KSB-15</strain>
    </source>
</reference>
<organism evidence="8 9">
    <name type="scientific">Horticoccus luteus</name>
    <dbReference type="NCBI Taxonomy" id="2862869"/>
    <lineage>
        <taxon>Bacteria</taxon>
        <taxon>Pseudomonadati</taxon>
        <taxon>Verrucomicrobiota</taxon>
        <taxon>Opitutia</taxon>
        <taxon>Opitutales</taxon>
        <taxon>Opitutaceae</taxon>
        <taxon>Horticoccus</taxon>
    </lineage>
</organism>
<dbReference type="GO" id="GO:0016020">
    <property type="term" value="C:membrane"/>
    <property type="evidence" value="ECO:0007669"/>
    <property type="project" value="UniProtKB-SubCell"/>
</dbReference>
<keyword evidence="5 6" id="KW-0378">Hydrolase</keyword>
<comment type="catalytic activity">
    <reaction evidence="1 6">
        <text>Cleavage of hydrophobic, N-terminal signal or leader sequences from secreted and periplasmic proteins.</text>
        <dbReference type="EC" id="3.4.21.89"/>
    </reaction>
</comment>
<dbReference type="RefSeq" id="WP_220166033.1">
    <property type="nucleotide sequence ID" value="NZ_CP080507.1"/>
</dbReference>
<keyword evidence="6" id="KW-0645">Protease</keyword>
<dbReference type="PANTHER" id="PTHR43390">
    <property type="entry name" value="SIGNAL PEPTIDASE I"/>
    <property type="match status" value="1"/>
</dbReference>
<dbReference type="GO" id="GO:0009003">
    <property type="term" value="F:signal peptidase activity"/>
    <property type="evidence" value="ECO:0007669"/>
    <property type="project" value="UniProtKB-EC"/>
</dbReference>
<sequence length="432" mass="47927">MFGLFASQEKKMRANAGNWLELADKVWHYRRDQLTPPEAKELLARTEHLRQAVKAKADAAKLKLGIEALEPVLRRVGGKIYPKSSLVENVEFFVVAAIVVLGFRAYFVQPFKIPTNSMWPTYYGMTAENFPPGSDLPGPIARAFRFVAFGAQRIEADAPVEGQVTADFFESGGMARAMAYKVVSGRSWLVLPTQLKEYTFYVNGEPTHVRVPLDFHDVDSVVQETYFGGPEKFASFAEQQARSGQPEKGVLKISDQAGYARVVRLPLGKHVTAGAPVIRFDLMTGDQLFVDRFSYNFVRPSVGSGFVFRTGHIPGIANQFGDQYYIKRLVGVPGDTIAIRDYRLYRNGVPETGAAAFEKNAQRVEKYPGYRAEGSLANGGTMTVPADGFLALGDNSANSEDGRFWGYVPAKDAVGRPLFIYYPFTKRWGPAK</sequence>
<comment type="subcellular location">
    <subcellularLocation>
        <location evidence="6">Membrane</location>
        <topology evidence="6">Single-pass type II membrane protein</topology>
    </subcellularLocation>
</comment>